<evidence type="ECO:0000313" key="13">
    <source>
        <dbReference type="Proteomes" id="UP001497600"/>
    </source>
</evidence>
<evidence type="ECO:0000256" key="8">
    <source>
        <dbReference type="ARBA" id="ARBA00048342"/>
    </source>
</evidence>
<evidence type="ECO:0000256" key="9">
    <source>
        <dbReference type="ARBA" id="ARBA00049447"/>
    </source>
</evidence>
<dbReference type="Proteomes" id="UP001497600">
    <property type="component" value="Chromosome G"/>
</dbReference>
<accession>A0ABP0EIR4</accession>
<dbReference type="InterPro" id="IPR018517">
    <property type="entry name" value="tRNA_hU_synthase_CS"/>
</dbReference>
<dbReference type="SUPFAM" id="SSF51395">
    <property type="entry name" value="FMN-linked oxidoreductases"/>
    <property type="match status" value="1"/>
</dbReference>
<feature type="compositionally biased region" description="Basic and acidic residues" evidence="10">
    <location>
        <begin position="353"/>
        <end position="369"/>
    </location>
</feature>
<proteinExistence type="predicted"/>
<comment type="catalytic activity">
    <reaction evidence="9">
        <text>a 5,6-dihydrouridine in mRNA + NADP(+) = a uridine in mRNA + NADPH + H(+)</text>
        <dbReference type="Rhea" id="RHEA:69855"/>
        <dbReference type="Rhea" id="RHEA-COMP:14658"/>
        <dbReference type="Rhea" id="RHEA-COMP:17789"/>
        <dbReference type="ChEBI" id="CHEBI:15378"/>
        <dbReference type="ChEBI" id="CHEBI:57783"/>
        <dbReference type="ChEBI" id="CHEBI:58349"/>
        <dbReference type="ChEBI" id="CHEBI:65315"/>
        <dbReference type="ChEBI" id="CHEBI:74443"/>
    </reaction>
    <physiologicalReaction direction="right-to-left" evidence="9">
        <dbReference type="Rhea" id="RHEA:69857"/>
    </physiologicalReaction>
</comment>
<dbReference type="InterPro" id="IPR035587">
    <property type="entry name" value="DUS-like_FMN-bd"/>
</dbReference>
<evidence type="ECO:0000256" key="2">
    <source>
        <dbReference type="ARBA" id="ARBA00022630"/>
    </source>
</evidence>
<keyword evidence="4" id="KW-0507">mRNA processing</keyword>
<evidence type="ECO:0000256" key="1">
    <source>
        <dbReference type="ARBA" id="ARBA00001917"/>
    </source>
</evidence>
<keyword evidence="3" id="KW-0288">FMN</keyword>
<dbReference type="Gene3D" id="3.20.20.70">
    <property type="entry name" value="Aldolase class I"/>
    <property type="match status" value="1"/>
</dbReference>
<evidence type="ECO:0000256" key="3">
    <source>
        <dbReference type="ARBA" id="ARBA00022643"/>
    </source>
</evidence>
<organism evidence="12 13">
    <name type="scientific">[Candida] anglica</name>
    <dbReference type="NCBI Taxonomy" id="148631"/>
    <lineage>
        <taxon>Eukaryota</taxon>
        <taxon>Fungi</taxon>
        <taxon>Dikarya</taxon>
        <taxon>Ascomycota</taxon>
        <taxon>Saccharomycotina</taxon>
        <taxon>Pichiomycetes</taxon>
        <taxon>Debaryomycetaceae</taxon>
        <taxon>Kurtzmaniella</taxon>
    </lineage>
</organism>
<reference evidence="12 13" key="1">
    <citation type="submission" date="2024-01" db="EMBL/GenBank/DDBJ databases">
        <authorList>
            <consortium name="Genoscope - CEA"/>
            <person name="William W."/>
        </authorList>
    </citation>
    <scope>NUCLEOTIDE SEQUENCE [LARGE SCALE GENOMIC DNA]</scope>
    <source>
        <strain evidence="12 13">29B2s-10</strain>
    </source>
</reference>
<evidence type="ECO:0000256" key="10">
    <source>
        <dbReference type="SAM" id="MobiDB-lite"/>
    </source>
</evidence>
<gene>
    <name evidence="12" type="primary">SMM1</name>
    <name evidence="12" type="ORF">CAAN4_G18360</name>
</gene>
<name>A0ABP0EIR4_9ASCO</name>
<evidence type="ECO:0000256" key="4">
    <source>
        <dbReference type="ARBA" id="ARBA00022664"/>
    </source>
</evidence>
<evidence type="ECO:0000256" key="6">
    <source>
        <dbReference type="ARBA" id="ARBA00023002"/>
    </source>
</evidence>
<evidence type="ECO:0000259" key="11">
    <source>
        <dbReference type="Pfam" id="PF01207"/>
    </source>
</evidence>
<comment type="cofactor">
    <cofactor evidence="1">
        <name>FMN</name>
        <dbReference type="ChEBI" id="CHEBI:58210"/>
    </cofactor>
</comment>
<feature type="domain" description="DUS-like FMN-binding" evidence="11">
    <location>
        <begin position="35"/>
        <end position="308"/>
    </location>
</feature>
<comment type="catalytic activity">
    <reaction evidence="8">
        <text>a 5,6-dihydrouridine in mRNA + NAD(+) = a uridine in mRNA + NADH + H(+)</text>
        <dbReference type="Rhea" id="RHEA:69851"/>
        <dbReference type="Rhea" id="RHEA-COMP:14658"/>
        <dbReference type="Rhea" id="RHEA-COMP:17789"/>
        <dbReference type="ChEBI" id="CHEBI:15378"/>
        <dbReference type="ChEBI" id="CHEBI:57540"/>
        <dbReference type="ChEBI" id="CHEBI:57945"/>
        <dbReference type="ChEBI" id="CHEBI:65315"/>
        <dbReference type="ChEBI" id="CHEBI:74443"/>
    </reaction>
    <physiologicalReaction direction="right-to-left" evidence="8">
        <dbReference type="Rhea" id="RHEA:69853"/>
    </physiologicalReaction>
</comment>
<keyword evidence="6" id="KW-0560">Oxidoreductase</keyword>
<feature type="region of interest" description="Disordered" evidence="10">
    <location>
        <begin position="343"/>
        <end position="384"/>
    </location>
</feature>
<protein>
    <submittedName>
        <fullName evidence="12">tRNA-dihydrouridine(20) synthase [NAD(P)+]</fullName>
    </submittedName>
</protein>
<dbReference type="PANTHER" id="PTHR45936">
    <property type="entry name" value="TRNA-DIHYDROURIDINE(20) SYNTHASE [NAD(P)+]-LIKE"/>
    <property type="match status" value="1"/>
</dbReference>
<evidence type="ECO:0000313" key="12">
    <source>
        <dbReference type="EMBL" id="CAK7919469.1"/>
    </source>
</evidence>
<dbReference type="EMBL" id="OZ004259">
    <property type="protein sequence ID" value="CAK7919469.1"/>
    <property type="molecule type" value="Genomic_DNA"/>
</dbReference>
<dbReference type="InterPro" id="IPR013785">
    <property type="entry name" value="Aldolase_TIM"/>
</dbReference>
<keyword evidence="5" id="KW-0819">tRNA processing</keyword>
<evidence type="ECO:0000256" key="7">
    <source>
        <dbReference type="ARBA" id="ARBA00023027"/>
    </source>
</evidence>
<keyword evidence="7" id="KW-0520">NAD</keyword>
<dbReference type="InterPro" id="IPR052582">
    <property type="entry name" value="tRNA-DUS-like"/>
</dbReference>
<dbReference type="CDD" id="cd02801">
    <property type="entry name" value="DUS_like_FMN"/>
    <property type="match status" value="1"/>
</dbReference>
<dbReference type="Pfam" id="PF01207">
    <property type="entry name" value="Dus"/>
    <property type="match status" value="1"/>
</dbReference>
<sequence>MTFSSLYSGKLVLAPMVRSGEIPTRLMALKYGADLVWSPEIVDKKLIKCERVVNEPLGTIDYLEKGGNTKFPGKSNLVFRTLPRKEKGKLIFQLGTANPELAVKAAKIVAGDVDGIDLNAGCPKPFSTHSGMGAALLSTPDLLESILKELVTNVGDSYKIPISVKIRLLDDKDSKPTVDLVHRLCKTGISNLTLHCRTRDMRNRQSPIRTFLPDIIEACRSHKVNFIINGALRNRVEFEEFQNTYGEDIGGMIAEGAECNPTCFSHKPLPWNQVIPEFISIAQSVDNYPGNTKYILLNQLPGKSPFYQKFAQCKSHEQLMEISNTVGEVGNKVLQKYLTKDVLLNPEQEQTDEPTKSSPESKRGTEHLDSFPQKKQKLEATQVA</sequence>
<dbReference type="PANTHER" id="PTHR45936:SF1">
    <property type="entry name" value="TRNA-DIHYDROURIDINE(20) SYNTHASE [NAD(P)+]-LIKE"/>
    <property type="match status" value="1"/>
</dbReference>
<keyword evidence="2" id="KW-0285">Flavoprotein</keyword>
<dbReference type="PROSITE" id="PS01136">
    <property type="entry name" value="UPF0034"/>
    <property type="match status" value="1"/>
</dbReference>
<keyword evidence="13" id="KW-1185">Reference proteome</keyword>
<evidence type="ECO:0000256" key="5">
    <source>
        <dbReference type="ARBA" id="ARBA00022694"/>
    </source>
</evidence>